<gene>
    <name evidence="1" type="ORF">CGI_10013422</name>
</gene>
<dbReference type="HOGENOM" id="CLU_2294340_0_0_1"/>
<reference evidence="1" key="1">
    <citation type="journal article" date="2012" name="Nature">
        <title>The oyster genome reveals stress adaptation and complexity of shell formation.</title>
        <authorList>
            <person name="Zhang G."/>
            <person name="Fang X."/>
            <person name="Guo X."/>
            <person name="Li L."/>
            <person name="Luo R."/>
            <person name="Xu F."/>
            <person name="Yang P."/>
            <person name="Zhang L."/>
            <person name="Wang X."/>
            <person name="Qi H."/>
            <person name="Xiong Z."/>
            <person name="Que H."/>
            <person name="Xie Y."/>
            <person name="Holland P.W."/>
            <person name="Paps J."/>
            <person name="Zhu Y."/>
            <person name="Wu F."/>
            <person name="Chen Y."/>
            <person name="Wang J."/>
            <person name="Peng C."/>
            <person name="Meng J."/>
            <person name="Yang L."/>
            <person name="Liu J."/>
            <person name="Wen B."/>
            <person name="Zhang N."/>
            <person name="Huang Z."/>
            <person name="Zhu Q."/>
            <person name="Feng Y."/>
            <person name="Mount A."/>
            <person name="Hedgecock D."/>
            <person name="Xu Z."/>
            <person name="Liu Y."/>
            <person name="Domazet-Loso T."/>
            <person name="Du Y."/>
            <person name="Sun X."/>
            <person name="Zhang S."/>
            <person name="Liu B."/>
            <person name="Cheng P."/>
            <person name="Jiang X."/>
            <person name="Li J."/>
            <person name="Fan D."/>
            <person name="Wang W."/>
            <person name="Fu W."/>
            <person name="Wang T."/>
            <person name="Wang B."/>
            <person name="Zhang J."/>
            <person name="Peng Z."/>
            <person name="Li Y."/>
            <person name="Li N."/>
            <person name="Wang J."/>
            <person name="Chen M."/>
            <person name="He Y."/>
            <person name="Tan F."/>
            <person name="Song X."/>
            <person name="Zheng Q."/>
            <person name="Huang R."/>
            <person name="Yang H."/>
            <person name="Du X."/>
            <person name="Chen L."/>
            <person name="Yang M."/>
            <person name="Gaffney P.M."/>
            <person name="Wang S."/>
            <person name="Luo L."/>
            <person name="She Z."/>
            <person name="Ming Y."/>
            <person name="Huang W."/>
            <person name="Zhang S."/>
            <person name="Huang B."/>
            <person name="Zhang Y."/>
            <person name="Qu T."/>
            <person name="Ni P."/>
            <person name="Miao G."/>
            <person name="Wang J."/>
            <person name="Wang Q."/>
            <person name="Steinberg C.E."/>
            <person name="Wang H."/>
            <person name="Li N."/>
            <person name="Qian L."/>
            <person name="Zhang G."/>
            <person name="Li Y."/>
            <person name="Yang H."/>
            <person name="Liu X."/>
            <person name="Wang J."/>
            <person name="Yin Y."/>
            <person name="Wang J."/>
        </authorList>
    </citation>
    <scope>NUCLEOTIDE SEQUENCE [LARGE SCALE GENOMIC DNA]</scope>
    <source>
        <strain evidence="1">05x7-T-G4-1.051#20</strain>
    </source>
</reference>
<accession>K1QAP7</accession>
<sequence length="101" mass="11299">MAAAQKKLYEDFFDKTDAMGQKDGNVSIQELKKMVVEGLGQKKTDQEIAVSIKSGGSERWRERGGKNMQTTLARSHKTDNAPLLGNKPGDSQVDVMCLWYY</sequence>
<protein>
    <submittedName>
        <fullName evidence="1">Uncharacterized protein</fullName>
    </submittedName>
</protein>
<evidence type="ECO:0000313" key="1">
    <source>
        <dbReference type="EMBL" id="EKC25920.1"/>
    </source>
</evidence>
<proteinExistence type="predicted"/>
<dbReference type="EMBL" id="JH815935">
    <property type="protein sequence ID" value="EKC25920.1"/>
    <property type="molecule type" value="Genomic_DNA"/>
</dbReference>
<dbReference type="AlphaFoldDB" id="K1QAP7"/>
<name>K1QAP7_MAGGI</name>
<organism evidence="1">
    <name type="scientific">Magallana gigas</name>
    <name type="common">Pacific oyster</name>
    <name type="synonym">Crassostrea gigas</name>
    <dbReference type="NCBI Taxonomy" id="29159"/>
    <lineage>
        <taxon>Eukaryota</taxon>
        <taxon>Metazoa</taxon>
        <taxon>Spiralia</taxon>
        <taxon>Lophotrochozoa</taxon>
        <taxon>Mollusca</taxon>
        <taxon>Bivalvia</taxon>
        <taxon>Autobranchia</taxon>
        <taxon>Pteriomorphia</taxon>
        <taxon>Ostreida</taxon>
        <taxon>Ostreoidea</taxon>
        <taxon>Ostreidae</taxon>
        <taxon>Magallana</taxon>
    </lineage>
</organism>
<dbReference type="InParanoid" id="K1QAP7"/>